<reference evidence="15 17" key="1">
    <citation type="journal article" date="2013" name="Genome Biol.">
        <title>Draft genome of the mountain pine beetle, Dendroctonus ponderosae Hopkins, a major forest pest.</title>
        <authorList>
            <person name="Keeling C.I."/>
            <person name="Yuen M.M."/>
            <person name="Liao N.Y."/>
            <person name="Docking T.R."/>
            <person name="Chan S.K."/>
            <person name="Taylor G.A."/>
            <person name="Palmquist D.L."/>
            <person name="Jackman S.D."/>
            <person name="Nguyen A."/>
            <person name="Li M."/>
            <person name="Henderson H."/>
            <person name="Janes J.K."/>
            <person name="Zhao Y."/>
            <person name="Pandoh P."/>
            <person name="Moore R."/>
            <person name="Sperling F.A."/>
            <person name="Huber D.P."/>
            <person name="Birol I."/>
            <person name="Jones S.J."/>
            <person name="Bohlmann J."/>
        </authorList>
    </citation>
    <scope>NUCLEOTIDE SEQUENCE</scope>
</reference>
<sequence>MEHEFNPTFNGFMSIVWCLLLSAFYLASLHVWNSPFNRDHPSTIKQRFISCIIMLFIAPCFLYIGLDKSILNQATFLEVLGLRVKGLLPAIVIPLLLTMVLFLGPMFMEFFSGTCHRYAEVSGWLPNLTNLMWIRNRIVAPLSEEFTYRSCMMPLLLQCLPPMTAVLINPLFFGICKTLQAKEIVILTGSILAHLHHIHERIKYDMNCKEALLISGFQFSYTTIFGAYSAYLFYRTGHYASVFVVHAFCNHMGFPNITEIPKYPTGKKIIVCCLFVLGFVSWCFLITPLTKPSWYHNSPKYARDSLAVNE</sequence>
<feature type="domain" description="CAAX prenyl protease 2/Lysostaphin resistance protein A-like" evidence="14">
    <location>
        <begin position="130"/>
        <end position="252"/>
    </location>
</feature>
<gene>
    <name evidence="16" type="ORF">D910_09725</name>
    <name evidence="15" type="ORF">YQE_05281</name>
</gene>
<evidence type="ECO:0000256" key="12">
    <source>
        <dbReference type="ARBA" id="ARBA00049763"/>
    </source>
</evidence>
<dbReference type="OMA" id="HSFCNWC"/>
<comment type="subcellular location">
    <subcellularLocation>
        <location evidence="1">Endoplasmic reticulum membrane</location>
        <topology evidence="1">Multi-pass membrane protein</topology>
    </subcellularLocation>
</comment>
<evidence type="ECO:0000256" key="1">
    <source>
        <dbReference type="ARBA" id="ARBA00004477"/>
    </source>
</evidence>
<keyword evidence="7 13" id="KW-1133">Transmembrane helix</keyword>
<evidence type="ECO:0000259" key="14">
    <source>
        <dbReference type="Pfam" id="PF02517"/>
    </source>
</evidence>
<comment type="similarity">
    <text evidence="2">Belongs to the peptidase U48 family.</text>
</comment>
<dbReference type="GO" id="GO:0004222">
    <property type="term" value="F:metalloendopeptidase activity"/>
    <property type="evidence" value="ECO:0007669"/>
    <property type="project" value="InterPro"/>
</dbReference>
<dbReference type="Pfam" id="PF02517">
    <property type="entry name" value="Rce1-like"/>
    <property type="match status" value="1"/>
</dbReference>
<name>N6UHL7_DENPD</name>
<evidence type="ECO:0000256" key="5">
    <source>
        <dbReference type="ARBA" id="ARBA00022801"/>
    </source>
</evidence>
<evidence type="ECO:0000256" key="9">
    <source>
        <dbReference type="ARBA" id="ARBA00032607"/>
    </source>
</evidence>
<keyword evidence="6" id="KW-0256">Endoplasmic reticulum</keyword>
<dbReference type="AlphaFoldDB" id="N6UHL7"/>
<keyword evidence="4 13" id="KW-0812">Transmembrane</keyword>
<evidence type="ECO:0000313" key="16">
    <source>
        <dbReference type="EMBL" id="ERL92411.1"/>
    </source>
</evidence>
<dbReference type="InterPro" id="IPR039731">
    <property type="entry name" value="Rce1"/>
</dbReference>
<evidence type="ECO:0000256" key="8">
    <source>
        <dbReference type="ARBA" id="ARBA00023136"/>
    </source>
</evidence>
<evidence type="ECO:0000256" key="10">
    <source>
        <dbReference type="ARBA" id="ARBA00047280"/>
    </source>
</evidence>
<proteinExistence type="inferred from homology"/>
<dbReference type="MEROPS" id="G05.002"/>
<accession>N6UHL7</accession>
<evidence type="ECO:0000256" key="13">
    <source>
        <dbReference type="SAM" id="Phobius"/>
    </source>
</evidence>
<dbReference type="PANTHER" id="PTHR13046">
    <property type="entry name" value="PROTEASE U48 CAAX PRENYL PROTEASE RCE1"/>
    <property type="match status" value="1"/>
</dbReference>
<organism evidence="15">
    <name type="scientific">Dendroctonus ponderosae</name>
    <name type="common">Mountain pine beetle</name>
    <dbReference type="NCBI Taxonomy" id="77166"/>
    <lineage>
        <taxon>Eukaryota</taxon>
        <taxon>Metazoa</taxon>
        <taxon>Ecdysozoa</taxon>
        <taxon>Arthropoda</taxon>
        <taxon>Hexapoda</taxon>
        <taxon>Insecta</taxon>
        <taxon>Pterygota</taxon>
        <taxon>Neoptera</taxon>
        <taxon>Endopterygota</taxon>
        <taxon>Coleoptera</taxon>
        <taxon>Polyphaga</taxon>
        <taxon>Cucujiformia</taxon>
        <taxon>Curculionidae</taxon>
        <taxon>Scolytinae</taxon>
        <taxon>Dendroctonus</taxon>
    </lineage>
</organism>
<feature type="transmembrane region" description="Helical" evidence="13">
    <location>
        <begin position="86"/>
        <end position="108"/>
    </location>
</feature>
<dbReference type="Proteomes" id="UP000030742">
    <property type="component" value="Unassembled WGS sequence"/>
</dbReference>
<evidence type="ECO:0000256" key="6">
    <source>
        <dbReference type="ARBA" id="ARBA00022824"/>
    </source>
</evidence>
<evidence type="ECO:0000256" key="2">
    <source>
        <dbReference type="ARBA" id="ARBA00006897"/>
    </source>
</evidence>
<dbReference type="EMBL" id="KB740923">
    <property type="protein sequence ID" value="ENN78127.1"/>
    <property type="molecule type" value="Genomic_DNA"/>
</dbReference>
<evidence type="ECO:0000256" key="3">
    <source>
        <dbReference type="ARBA" id="ARBA00022670"/>
    </source>
</evidence>
<feature type="transmembrane region" description="Helical" evidence="13">
    <location>
        <begin position="269"/>
        <end position="289"/>
    </location>
</feature>
<dbReference type="EC" id="3.4.26.1" evidence="11"/>
<dbReference type="EMBL" id="KB632326">
    <property type="protein sequence ID" value="ERL92411.1"/>
    <property type="molecule type" value="Genomic_DNA"/>
</dbReference>
<dbReference type="STRING" id="77166.N6UHL7"/>
<dbReference type="InterPro" id="IPR003675">
    <property type="entry name" value="Rce1/LyrA-like_dom"/>
</dbReference>
<dbReference type="GO" id="GO:0005789">
    <property type="term" value="C:endoplasmic reticulum membrane"/>
    <property type="evidence" value="ECO:0007669"/>
    <property type="project" value="UniProtKB-SubCell"/>
</dbReference>
<dbReference type="HOGENOM" id="CLU_049909_3_0_1"/>
<comment type="catalytic activity">
    <reaction evidence="10">
        <text>Hydrolyzes the peptide bond -P2-(S-farnesyl or geranylgeranyl)C-P1'-P2'-P3'-COOH where P1' and P2' are amino acids with aliphatic sidechains and P3' is any C-terminal residue.</text>
        <dbReference type="EC" id="3.4.26.1"/>
    </reaction>
</comment>
<evidence type="ECO:0000313" key="17">
    <source>
        <dbReference type="Proteomes" id="UP000030742"/>
    </source>
</evidence>
<feature type="transmembrane region" description="Helical" evidence="13">
    <location>
        <begin position="48"/>
        <end position="66"/>
    </location>
</feature>
<feature type="non-terminal residue" evidence="15">
    <location>
        <position position="1"/>
    </location>
</feature>
<feature type="transmembrane region" description="Helical" evidence="13">
    <location>
        <begin position="211"/>
        <end position="233"/>
    </location>
</feature>
<evidence type="ECO:0000256" key="7">
    <source>
        <dbReference type="ARBA" id="ARBA00022989"/>
    </source>
</evidence>
<evidence type="ECO:0000256" key="4">
    <source>
        <dbReference type="ARBA" id="ARBA00022692"/>
    </source>
</evidence>
<evidence type="ECO:0000256" key="11">
    <source>
        <dbReference type="ARBA" id="ARBA00049729"/>
    </source>
</evidence>
<evidence type="ECO:0000313" key="15">
    <source>
        <dbReference type="EMBL" id="ENN78127.1"/>
    </source>
</evidence>
<protein>
    <recommendedName>
        <fullName evidence="12">CAAX prenyl protease 2</fullName>
        <ecNumber evidence="11">3.4.26.1</ecNumber>
    </recommendedName>
    <alternativeName>
        <fullName evidence="9">Farnesylated proteins-converting enzyme 2</fullName>
    </alternativeName>
</protein>
<feature type="transmembrane region" description="Helical" evidence="13">
    <location>
        <begin position="12"/>
        <end position="32"/>
    </location>
</feature>
<keyword evidence="8 13" id="KW-0472">Membrane</keyword>
<dbReference type="GO" id="GO:0071586">
    <property type="term" value="P:CAAX-box protein processing"/>
    <property type="evidence" value="ECO:0007669"/>
    <property type="project" value="InterPro"/>
</dbReference>
<keyword evidence="5" id="KW-0378">Hydrolase</keyword>
<keyword evidence="3" id="KW-0645">Protease</keyword>
<dbReference type="PANTHER" id="PTHR13046:SF0">
    <property type="entry name" value="CAAX PRENYL PROTEASE 2"/>
    <property type="match status" value="1"/>
</dbReference>
<feature type="transmembrane region" description="Helical" evidence="13">
    <location>
        <begin position="239"/>
        <end position="257"/>
    </location>
</feature>
<dbReference type="OrthoDB" id="271604at2759"/>